<protein>
    <submittedName>
        <fullName evidence="2">Alpha/beta hydrolase</fullName>
    </submittedName>
</protein>
<dbReference type="EMBL" id="CP099468">
    <property type="protein sequence ID" value="USQ86193.1"/>
    <property type="molecule type" value="Genomic_DNA"/>
</dbReference>
<feature type="domain" description="AB hydrolase-1" evidence="1">
    <location>
        <begin position="18"/>
        <end position="147"/>
    </location>
</feature>
<evidence type="ECO:0000259" key="1">
    <source>
        <dbReference type="Pfam" id="PF00561"/>
    </source>
</evidence>
<keyword evidence="2" id="KW-0378">Hydrolase</keyword>
<gene>
    <name evidence="2" type="ORF">NFX46_22315</name>
</gene>
<dbReference type="Proteomes" id="UP001056374">
    <property type="component" value="Chromosome"/>
</dbReference>
<keyword evidence="3" id="KW-1185">Reference proteome</keyword>
<dbReference type="InterPro" id="IPR000073">
    <property type="entry name" value="AB_hydrolase_1"/>
</dbReference>
<sequence>MTAVRLFHTELGDREAQTVLLVHGWGGDGREWSPHAEALSRRYHVVVPDLRGHGRSGVPPTGNTPRLMADDLARLIRGLGTGPVTAVGHSMGGQVVNLLAVHHPDLVRSVVALDPAHGSPTAELAMHRENLAAYVEQGSRRAADFVSGAFGPEAPCGLRAAHMRTVLGTPDHVIAEAYSGMYLAPDAVGSRPRSEAHLRMRRCRALTVWSAQEFAVWERTTTHVQGSRVDHWADTGHYVHAEHPDRTVRLIRAWVDAR</sequence>
<dbReference type="Gene3D" id="3.40.50.1820">
    <property type="entry name" value="alpha/beta hydrolase"/>
    <property type="match status" value="1"/>
</dbReference>
<dbReference type="SUPFAM" id="SSF53474">
    <property type="entry name" value="alpha/beta-Hydrolases"/>
    <property type="match status" value="1"/>
</dbReference>
<evidence type="ECO:0000313" key="2">
    <source>
        <dbReference type="EMBL" id="USQ86193.1"/>
    </source>
</evidence>
<dbReference type="Pfam" id="PF00561">
    <property type="entry name" value="Abhydrolase_1"/>
    <property type="match status" value="1"/>
</dbReference>
<evidence type="ECO:0000313" key="3">
    <source>
        <dbReference type="Proteomes" id="UP001056374"/>
    </source>
</evidence>
<name>A0ABY4ZCB7_9ACTN</name>
<reference evidence="2" key="1">
    <citation type="submission" date="2022-06" db="EMBL/GenBank/DDBJ databases">
        <title>Complete genome sequence of soil microorganisms Streptomyces sp. Qhu-M197 isolated from Alpine meadows habitats on the Tibetan Plateau.</title>
        <authorList>
            <person name="Zhang B."/>
            <person name="Xiang X."/>
            <person name="Fan J."/>
        </authorList>
    </citation>
    <scope>NUCLEOTIDE SEQUENCE</scope>
    <source>
        <strain evidence="2">Qhu-M197</strain>
    </source>
</reference>
<organism evidence="2 3">
    <name type="scientific">Streptomyces phaeoluteigriseus</name>
    <dbReference type="NCBI Taxonomy" id="114686"/>
    <lineage>
        <taxon>Bacteria</taxon>
        <taxon>Bacillati</taxon>
        <taxon>Actinomycetota</taxon>
        <taxon>Actinomycetes</taxon>
        <taxon>Kitasatosporales</taxon>
        <taxon>Streptomycetaceae</taxon>
        <taxon>Streptomyces</taxon>
        <taxon>Streptomyces aurantiacus group</taxon>
    </lineage>
</organism>
<dbReference type="InterPro" id="IPR029058">
    <property type="entry name" value="AB_hydrolase_fold"/>
</dbReference>
<dbReference type="GO" id="GO:0016787">
    <property type="term" value="F:hydrolase activity"/>
    <property type="evidence" value="ECO:0007669"/>
    <property type="project" value="UniProtKB-KW"/>
</dbReference>
<dbReference type="PRINTS" id="PR00111">
    <property type="entry name" value="ABHYDROLASE"/>
</dbReference>
<dbReference type="RefSeq" id="WP_252551497.1">
    <property type="nucleotide sequence ID" value="NZ_CP099468.1"/>
</dbReference>
<dbReference type="PANTHER" id="PTHR43798">
    <property type="entry name" value="MONOACYLGLYCEROL LIPASE"/>
    <property type="match status" value="1"/>
</dbReference>
<dbReference type="InterPro" id="IPR050266">
    <property type="entry name" value="AB_hydrolase_sf"/>
</dbReference>
<accession>A0ABY4ZCB7</accession>
<dbReference type="PANTHER" id="PTHR43798:SF5">
    <property type="entry name" value="MONOACYLGLYCEROL LIPASE ABHD6"/>
    <property type="match status" value="1"/>
</dbReference>
<proteinExistence type="predicted"/>